<feature type="domain" description="CHAT" evidence="2">
    <location>
        <begin position="594"/>
        <end position="823"/>
    </location>
</feature>
<protein>
    <submittedName>
        <fullName evidence="3">CHAT domain-containing protein</fullName>
    </submittedName>
</protein>
<sequence length="839" mass="88266">MPVDPTARYDAARALANERRYREAEAALDEADAALDEQAAREASDGGGDDLRARIAGTRAYVLDQLGRPGDAEELCRATLAGGSRMSEHTRGVVEGQLGTILLHRGRLEEADTWLGRAIETIPGDPLAVANLRMNRSLVGMQRRDLVAAAADVEAAIAVFEALGTDVDVAEARHNLGYTALLAGDLVRALREMGAARPVVAAASEANAAICDVDMAEALRDAGLVTEAERLLRGAARAFRANGMPQARAEAELHLAWSLLRHEPAEAAKVAASAARHFDALGATSWGDRARGIRARARLSAGAIDRRGRVIGETSIEDAEVTAVAAALDRAGFASDATALRLTRELWRARHGVQAGRAPRVAPTAPLEVRMLAFEVRAERAARSGADAQARRHAAQGLDELTAWRSSFGSLDLQTSLAMHDNTLMLTGLGAAVRSGRPDVLFEWSERARHLSLQVVPLRPPADPAQAAELGELRMLRADAGSGEWSDDPRAVELGERLRRRQWTTTGAADIERPVGLAEAADALTADTALLSYVFSPEGLSCVVVTAAGAEVVPLRGWNEARTDLPALRSDLDMSAAVRSGPMAEVVRRSLEARLERLSTVIVDGPLRHLDARRLVITAPGVLAGLPWTMLPGVRGRAATVAASASRWVHGRAAAVADLPPRGGAAFVVGPRVARGLEEATAGAAAWSRAEVVSGETATVAAATESAGAARVLHVSAHGRHALDNPLFSGLQLHDGALFGYDIDRMARVPEVVVLSACEAGRSAVRWGEEAVGMTRAWLHAGAQAVIAAPVVVADDDACDLLGALHTGLARGEAPAAALAAAAERTGIRAPFLCHGNGF</sequence>
<feature type="coiled-coil region" evidence="1">
    <location>
        <begin position="14"/>
        <end position="41"/>
    </location>
</feature>
<dbReference type="Proteomes" id="UP000319804">
    <property type="component" value="Unassembled WGS sequence"/>
</dbReference>
<dbReference type="EMBL" id="VFPS01000007">
    <property type="protein sequence ID" value="TQM90573.1"/>
    <property type="molecule type" value="Genomic_DNA"/>
</dbReference>
<accession>A0A4Y3UMT4</accession>
<dbReference type="AlphaFoldDB" id="A0A4Y3UMT4"/>
<dbReference type="SUPFAM" id="SSF48452">
    <property type="entry name" value="TPR-like"/>
    <property type="match status" value="1"/>
</dbReference>
<dbReference type="Pfam" id="PF12770">
    <property type="entry name" value="CHAT"/>
    <property type="match status" value="1"/>
</dbReference>
<organism evidence="3 4">
    <name type="scientific">Microbacterium lacticum</name>
    <dbReference type="NCBI Taxonomy" id="33885"/>
    <lineage>
        <taxon>Bacteria</taxon>
        <taxon>Bacillati</taxon>
        <taxon>Actinomycetota</taxon>
        <taxon>Actinomycetes</taxon>
        <taxon>Micrococcales</taxon>
        <taxon>Microbacteriaceae</taxon>
        <taxon>Microbacterium</taxon>
    </lineage>
</organism>
<dbReference type="OrthoDB" id="9761935at2"/>
<proteinExistence type="predicted"/>
<gene>
    <name evidence="3" type="ORF">FHX68_2892</name>
</gene>
<dbReference type="Gene3D" id="1.25.40.10">
    <property type="entry name" value="Tetratricopeptide repeat domain"/>
    <property type="match status" value="1"/>
</dbReference>
<name>A0A4Y3UMT4_9MICO</name>
<evidence type="ECO:0000259" key="2">
    <source>
        <dbReference type="Pfam" id="PF12770"/>
    </source>
</evidence>
<evidence type="ECO:0000256" key="1">
    <source>
        <dbReference type="SAM" id="Coils"/>
    </source>
</evidence>
<dbReference type="InterPro" id="IPR011990">
    <property type="entry name" value="TPR-like_helical_dom_sf"/>
</dbReference>
<evidence type="ECO:0000313" key="4">
    <source>
        <dbReference type="Proteomes" id="UP000319804"/>
    </source>
</evidence>
<keyword evidence="4" id="KW-1185">Reference proteome</keyword>
<dbReference type="InterPro" id="IPR024983">
    <property type="entry name" value="CHAT_dom"/>
</dbReference>
<evidence type="ECO:0000313" key="3">
    <source>
        <dbReference type="EMBL" id="TQM90573.1"/>
    </source>
</evidence>
<keyword evidence="1" id="KW-0175">Coiled coil</keyword>
<dbReference type="RefSeq" id="WP_141380080.1">
    <property type="nucleotide sequence ID" value="NZ_BJNA01000014.1"/>
</dbReference>
<comment type="caution">
    <text evidence="3">The sequence shown here is derived from an EMBL/GenBank/DDBJ whole genome shotgun (WGS) entry which is preliminary data.</text>
</comment>
<reference evidence="3 4" key="1">
    <citation type="submission" date="2019-06" db="EMBL/GenBank/DDBJ databases">
        <title>Sequencing the genomes of 1000 actinobacteria strains.</title>
        <authorList>
            <person name="Klenk H.-P."/>
        </authorList>
    </citation>
    <scope>NUCLEOTIDE SEQUENCE [LARGE SCALE GENOMIC DNA]</scope>
    <source>
        <strain evidence="3 4">DSM 20427</strain>
    </source>
</reference>